<evidence type="ECO:0000313" key="2">
    <source>
        <dbReference type="EMBL" id="KKN59976.1"/>
    </source>
</evidence>
<keyword evidence="1" id="KW-0812">Transmembrane</keyword>
<sequence length="159" mass="18525">MRNGKQTKQRGFILLGMLCLLVIAGYILSEASAKWSDMVKREREQELLKVGDTIRKAIGAYYNATPGVVKQYPPDLDALLYDDRFPTPKRYLRQLYVDPVTQREGWGTVMAPSGGVMGINSLSPEKPFKQKNFRPIYKEFEDKNYYAEWYFIYIEDYRS</sequence>
<evidence type="ECO:0000256" key="1">
    <source>
        <dbReference type="SAM" id="Phobius"/>
    </source>
</evidence>
<feature type="transmembrane region" description="Helical" evidence="1">
    <location>
        <begin position="12"/>
        <end position="29"/>
    </location>
</feature>
<keyword evidence="1" id="KW-1133">Transmembrane helix</keyword>
<evidence type="ECO:0008006" key="3">
    <source>
        <dbReference type="Google" id="ProtNLM"/>
    </source>
</evidence>
<gene>
    <name evidence="2" type="ORF">LCGC14_0536600</name>
</gene>
<keyword evidence="1" id="KW-0472">Membrane</keyword>
<organism evidence="2">
    <name type="scientific">marine sediment metagenome</name>
    <dbReference type="NCBI Taxonomy" id="412755"/>
    <lineage>
        <taxon>unclassified sequences</taxon>
        <taxon>metagenomes</taxon>
        <taxon>ecological metagenomes</taxon>
    </lineage>
</organism>
<protein>
    <recommendedName>
        <fullName evidence="3">Type II secretion system protein GspG C-terminal domain-containing protein</fullName>
    </recommendedName>
</protein>
<dbReference type="AlphaFoldDB" id="A0A0F9UFG6"/>
<accession>A0A0F9UFG6</accession>
<comment type="caution">
    <text evidence="2">The sequence shown here is derived from an EMBL/GenBank/DDBJ whole genome shotgun (WGS) entry which is preliminary data.</text>
</comment>
<reference evidence="2" key="1">
    <citation type="journal article" date="2015" name="Nature">
        <title>Complex archaea that bridge the gap between prokaryotes and eukaryotes.</title>
        <authorList>
            <person name="Spang A."/>
            <person name="Saw J.H."/>
            <person name="Jorgensen S.L."/>
            <person name="Zaremba-Niedzwiedzka K."/>
            <person name="Martijn J."/>
            <person name="Lind A.E."/>
            <person name="van Eijk R."/>
            <person name="Schleper C."/>
            <person name="Guy L."/>
            <person name="Ettema T.J."/>
        </authorList>
    </citation>
    <scope>NUCLEOTIDE SEQUENCE</scope>
</reference>
<name>A0A0F9UFG6_9ZZZZ</name>
<dbReference type="EMBL" id="LAZR01000709">
    <property type="protein sequence ID" value="KKN59976.1"/>
    <property type="molecule type" value="Genomic_DNA"/>
</dbReference>
<proteinExistence type="predicted"/>